<dbReference type="AlphaFoldDB" id="A0A2S8S4R8"/>
<evidence type="ECO:0000256" key="1">
    <source>
        <dbReference type="SAM" id="SignalP"/>
    </source>
</evidence>
<evidence type="ECO:0000313" key="3">
    <source>
        <dbReference type="EMBL" id="PQV55796.1"/>
    </source>
</evidence>
<gene>
    <name evidence="3" type="ORF">LX70_03119</name>
</gene>
<dbReference type="Pfam" id="PF11412">
    <property type="entry name" value="DsbD_N"/>
    <property type="match status" value="1"/>
</dbReference>
<comment type="caution">
    <text evidence="3">The sequence shown here is derived from an EMBL/GenBank/DDBJ whole genome shotgun (WGS) entry which is preliminary data.</text>
</comment>
<evidence type="ECO:0000313" key="4">
    <source>
        <dbReference type="Proteomes" id="UP000238338"/>
    </source>
</evidence>
<keyword evidence="4" id="KW-1185">Reference proteome</keyword>
<dbReference type="InterPro" id="IPR028250">
    <property type="entry name" value="DsbDN"/>
</dbReference>
<feature type="chain" id="PRO_5015472958" evidence="1">
    <location>
        <begin position="25"/>
        <end position="271"/>
    </location>
</feature>
<organism evidence="3 4">
    <name type="scientific">Albidovulum denitrificans</name>
    <dbReference type="NCBI Taxonomy" id="404881"/>
    <lineage>
        <taxon>Bacteria</taxon>
        <taxon>Pseudomonadati</taxon>
        <taxon>Pseudomonadota</taxon>
        <taxon>Alphaproteobacteria</taxon>
        <taxon>Rhodobacterales</taxon>
        <taxon>Paracoccaceae</taxon>
        <taxon>Albidovulum</taxon>
    </lineage>
</organism>
<evidence type="ECO:0000259" key="2">
    <source>
        <dbReference type="Pfam" id="PF11412"/>
    </source>
</evidence>
<feature type="signal peptide" evidence="1">
    <location>
        <begin position="1"/>
        <end position="24"/>
    </location>
</feature>
<dbReference type="OrthoDB" id="9811036at2"/>
<dbReference type="EMBL" id="PVEP01000007">
    <property type="protein sequence ID" value="PQV55796.1"/>
    <property type="molecule type" value="Genomic_DNA"/>
</dbReference>
<keyword evidence="1" id="KW-0732">Signal</keyword>
<reference evidence="3 4" key="1">
    <citation type="submission" date="2018-02" db="EMBL/GenBank/DDBJ databases">
        <title>Genomic Encyclopedia of Archaeal and Bacterial Type Strains, Phase II (KMG-II): from individual species to whole genera.</title>
        <authorList>
            <person name="Goeker M."/>
        </authorList>
    </citation>
    <scope>NUCLEOTIDE SEQUENCE [LARGE SCALE GENOMIC DNA]</scope>
    <source>
        <strain evidence="3 4">DSM 18921</strain>
    </source>
</reference>
<dbReference type="RefSeq" id="WP_105515694.1">
    <property type="nucleotide sequence ID" value="NZ_PVEP01000007.1"/>
</dbReference>
<accession>A0A2S8S4R8</accession>
<name>A0A2S8S4R8_9RHOB</name>
<dbReference type="Proteomes" id="UP000238338">
    <property type="component" value="Unassembled WGS sequence"/>
</dbReference>
<sequence length="271" mass="28732">MTQKARPLACLAAALIVVAAPVLAETPPSPVLRAELIDGWQMQSGHEMAALRLVLAPGWKTYWRAPGEAGVPPRFDWAGSQNLKGVTIHWPRPEIFDLNGMRTFGYHDGLVLPIELTPGDPSAPIRLKADVELGVCKEICVPMQLTLTGDVQPGGDAVPEIRRALSDQPEQAQAAGLSAAKCSAEPIRDGMRLTTALSLPKVGPDEVTVVELADPTVWVSSTETVRKGGMLQATADLVPASAKPFAIDRSSIHITIFGGNGRVVELQGCAG</sequence>
<protein>
    <submittedName>
        <fullName evidence="3">DsbC/DsbD-like thiol-disulfide interchange protein</fullName>
    </submittedName>
</protein>
<feature type="domain" description="Thiol:disulfide interchange protein DsbD N-terminal" evidence="2">
    <location>
        <begin position="42"/>
        <end position="144"/>
    </location>
</feature>
<proteinExistence type="predicted"/>